<dbReference type="PANTHER" id="PTHR11199:SF6">
    <property type="entry name" value="COHESIN SUBUNIT SA-1"/>
    <property type="match status" value="1"/>
</dbReference>
<dbReference type="GO" id="GO:0008278">
    <property type="term" value="C:cohesin complex"/>
    <property type="evidence" value="ECO:0007669"/>
    <property type="project" value="TreeGrafter"/>
</dbReference>
<feature type="non-terminal residue" evidence="2">
    <location>
        <position position="262"/>
    </location>
</feature>
<name>A0A7K9HV98_9PICI</name>
<comment type="caution">
    <text evidence="2">The sequence shown here is derived from an EMBL/GenBank/DDBJ whole genome shotgun (WGS) entry which is preliminary data.</text>
</comment>
<comment type="similarity">
    <text evidence="1">Belongs to the SCC3 family.</text>
</comment>
<reference evidence="2 3" key="1">
    <citation type="submission" date="2019-09" db="EMBL/GenBank/DDBJ databases">
        <title>Bird 10,000 Genomes (B10K) Project - Family phase.</title>
        <authorList>
            <person name="Zhang G."/>
        </authorList>
    </citation>
    <scope>NUCLEOTIDE SEQUENCE [LARGE SCALE GENOMIC DNA]</scope>
    <source>
        <strain evidence="2">B10K-DU-001-16</strain>
        <tissue evidence="2">Muscle</tissue>
    </source>
</reference>
<evidence type="ECO:0000256" key="1">
    <source>
        <dbReference type="ARBA" id="ARBA00005486"/>
    </source>
</evidence>
<dbReference type="AlphaFoldDB" id="A0A7K9HV98"/>
<evidence type="ECO:0000313" key="3">
    <source>
        <dbReference type="Proteomes" id="UP000534107"/>
    </source>
</evidence>
<organism evidence="2 3">
    <name type="scientific">Bucco capensis</name>
    <name type="common">collared puffbird</name>
    <dbReference type="NCBI Taxonomy" id="135168"/>
    <lineage>
        <taxon>Eukaryota</taxon>
        <taxon>Metazoa</taxon>
        <taxon>Chordata</taxon>
        <taxon>Craniata</taxon>
        <taxon>Vertebrata</taxon>
        <taxon>Euteleostomi</taxon>
        <taxon>Archelosauria</taxon>
        <taxon>Archosauria</taxon>
        <taxon>Dinosauria</taxon>
        <taxon>Saurischia</taxon>
        <taxon>Theropoda</taxon>
        <taxon>Coelurosauria</taxon>
        <taxon>Aves</taxon>
        <taxon>Neognathae</taxon>
        <taxon>Neoaves</taxon>
        <taxon>Telluraves</taxon>
        <taxon>Coraciimorphae</taxon>
        <taxon>Piciformes</taxon>
        <taxon>Bucconidae</taxon>
        <taxon>Bucco</taxon>
    </lineage>
</organism>
<feature type="non-terminal residue" evidence="2">
    <location>
        <position position="1"/>
    </location>
</feature>
<proteinExistence type="inferred from homology"/>
<gene>
    <name evidence="2" type="primary">Stag1_1</name>
    <name evidence="2" type="ORF">BUCCAP_R13437</name>
</gene>
<dbReference type="PANTHER" id="PTHR11199">
    <property type="entry name" value="STROMAL ANTIGEN"/>
    <property type="match status" value="1"/>
</dbReference>
<dbReference type="GO" id="GO:0005634">
    <property type="term" value="C:nucleus"/>
    <property type="evidence" value="ECO:0007669"/>
    <property type="project" value="TreeGrafter"/>
</dbReference>
<dbReference type="InterPro" id="IPR039662">
    <property type="entry name" value="Cohesin_Scc3/SA"/>
</dbReference>
<evidence type="ECO:0000313" key="2">
    <source>
        <dbReference type="EMBL" id="NXH17757.1"/>
    </source>
</evidence>
<protein>
    <submittedName>
        <fullName evidence="2">STAG1 protein</fullName>
    </submittedName>
</protein>
<dbReference type="Proteomes" id="UP000534107">
    <property type="component" value="Unassembled WGS sequence"/>
</dbReference>
<accession>A0A7K9HV98</accession>
<dbReference type="GO" id="GO:0007062">
    <property type="term" value="P:sister chromatid cohesion"/>
    <property type="evidence" value="ECO:0007669"/>
    <property type="project" value="TreeGrafter"/>
</dbReference>
<dbReference type="GO" id="GO:0003682">
    <property type="term" value="F:chromatin binding"/>
    <property type="evidence" value="ECO:0007669"/>
    <property type="project" value="TreeGrafter"/>
</dbReference>
<keyword evidence="3" id="KW-1185">Reference proteome</keyword>
<dbReference type="OrthoDB" id="498590at2759"/>
<sequence>EDLLVLRKTVKSFLAVCQQCLSNVNTPVKEQAFMLLCDLLMIFSHQLMTGGREGLQPLVFNPDSGLQSELLSFVMDHVFIDQDDENQSMEGDEEDEANKIEALHKRRNLLAAFSKLIIYDIVDMHAAADIFKHYMKYYNDYGDIIKETLSKTRQIDKIQCAKTLILSLQQLFNELVQEQGPNLDRTSAHVSGIKELARRFALTFGLDQIKTREAVATLHKRDGIEFAFKYQNQKGQDYPPPNLAFLEVLSEFSSKLLRQDKK</sequence>
<dbReference type="EMBL" id="VWZO01013601">
    <property type="protein sequence ID" value="NXH17757.1"/>
    <property type="molecule type" value="Genomic_DNA"/>
</dbReference>
<dbReference type="GO" id="GO:0000785">
    <property type="term" value="C:chromatin"/>
    <property type="evidence" value="ECO:0007669"/>
    <property type="project" value="TreeGrafter"/>
</dbReference>